<organism evidence="11 12">
    <name type="scientific">Brevibacterium linens</name>
    <dbReference type="NCBI Taxonomy" id="1703"/>
    <lineage>
        <taxon>Bacteria</taxon>
        <taxon>Bacillati</taxon>
        <taxon>Actinomycetota</taxon>
        <taxon>Actinomycetes</taxon>
        <taxon>Micrococcales</taxon>
        <taxon>Brevibacteriaceae</taxon>
        <taxon>Brevibacterium</taxon>
    </lineage>
</organism>
<dbReference type="OrthoDB" id="5148600at2"/>
<evidence type="ECO:0000256" key="3">
    <source>
        <dbReference type="ARBA" id="ARBA00022692"/>
    </source>
</evidence>
<sequence>MTPLLFIAISVAGGFGAATRMLFDGAYKVWSPRSTPWSTLLINVSGSLVLGFLTGLAGAHLLPEAWHIVLGTGFLGGYTTFSTASFETIGLIEERNWGASLLSGLGTLIFATAAAGLGLGLGGLF</sequence>
<evidence type="ECO:0000256" key="2">
    <source>
        <dbReference type="ARBA" id="ARBA00022475"/>
    </source>
</evidence>
<dbReference type="AlphaFoldDB" id="A0A0B9A2C2"/>
<dbReference type="NCBIfam" id="TIGR00494">
    <property type="entry name" value="crcB"/>
    <property type="match status" value="1"/>
</dbReference>
<evidence type="ECO:0000256" key="9">
    <source>
        <dbReference type="ARBA" id="ARBA00049940"/>
    </source>
</evidence>
<keyword evidence="4 10" id="KW-1133">Transmembrane helix</keyword>
<comment type="function">
    <text evidence="9 10">Fluoride-specific ion channel. Important for reducing fluoride concentration in the cell, thus reducing its toxicity.</text>
</comment>
<dbReference type="PANTHER" id="PTHR28259">
    <property type="entry name" value="FLUORIDE EXPORT PROTEIN 1-RELATED"/>
    <property type="match status" value="1"/>
</dbReference>
<evidence type="ECO:0000313" key="11">
    <source>
        <dbReference type="EMBL" id="KHS52809.1"/>
    </source>
</evidence>
<dbReference type="GO" id="GO:0062054">
    <property type="term" value="F:fluoride channel activity"/>
    <property type="evidence" value="ECO:0007669"/>
    <property type="project" value="UniProtKB-UniRule"/>
</dbReference>
<comment type="activity regulation">
    <text evidence="10">Na(+) is not transported, but it plays an essential structural role and its presence is essential for fluoride channel function.</text>
</comment>
<keyword evidence="10" id="KW-0406">Ion transport</keyword>
<dbReference type="Proteomes" id="UP000031488">
    <property type="component" value="Unassembled WGS sequence"/>
</dbReference>
<evidence type="ECO:0000256" key="7">
    <source>
        <dbReference type="ARBA" id="ARBA00035120"/>
    </source>
</evidence>
<dbReference type="EMBL" id="JTJZ01000018">
    <property type="protein sequence ID" value="KHS52809.1"/>
    <property type="molecule type" value="Genomic_DNA"/>
</dbReference>
<accession>A0A0B9A2C2</accession>
<evidence type="ECO:0000256" key="6">
    <source>
        <dbReference type="ARBA" id="ARBA00023303"/>
    </source>
</evidence>
<feature type="binding site" evidence="10">
    <location>
        <position position="76"/>
    </location>
    <ligand>
        <name>Na(+)</name>
        <dbReference type="ChEBI" id="CHEBI:29101"/>
        <note>structural</note>
    </ligand>
</feature>
<keyword evidence="10" id="KW-0479">Metal-binding</keyword>
<evidence type="ECO:0000256" key="1">
    <source>
        <dbReference type="ARBA" id="ARBA00004651"/>
    </source>
</evidence>
<dbReference type="RefSeq" id="WP_039209239.1">
    <property type="nucleotide sequence ID" value="NZ_CP186330.1"/>
</dbReference>
<keyword evidence="5 10" id="KW-0472">Membrane</keyword>
<dbReference type="GO" id="GO:0005886">
    <property type="term" value="C:plasma membrane"/>
    <property type="evidence" value="ECO:0007669"/>
    <property type="project" value="UniProtKB-SubCell"/>
</dbReference>
<protein>
    <recommendedName>
        <fullName evidence="10">Fluoride-specific ion channel FluC</fullName>
    </recommendedName>
</protein>
<comment type="catalytic activity">
    <reaction evidence="8">
        <text>fluoride(in) = fluoride(out)</text>
        <dbReference type="Rhea" id="RHEA:76159"/>
        <dbReference type="ChEBI" id="CHEBI:17051"/>
    </reaction>
    <physiologicalReaction direction="left-to-right" evidence="8">
        <dbReference type="Rhea" id="RHEA:76160"/>
    </physiologicalReaction>
</comment>
<evidence type="ECO:0000313" key="12">
    <source>
        <dbReference type="Proteomes" id="UP000031488"/>
    </source>
</evidence>
<dbReference type="GO" id="GO:0046872">
    <property type="term" value="F:metal ion binding"/>
    <property type="evidence" value="ECO:0007669"/>
    <property type="project" value="UniProtKB-KW"/>
</dbReference>
<evidence type="ECO:0000256" key="4">
    <source>
        <dbReference type="ARBA" id="ARBA00022989"/>
    </source>
</evidence>
<reference evidence="11 12" key="1">
    <citation type="submission" date="2014-11" db="EMBL/GenBank/DDBJ databases">
        <title>Draft Genome Sequence of Brevibacterium linens AE038-8.</title>
        <authorList>
            <person name="Maizel D."/>
            <person name="Utturkar S.M."/>
            <person name="Brown S.D."/>
            <person name="Ferrero M."/>
            <person name="Rosen B.P."/>
        </authorList>
    </citation>
    <scope>NUCLEOTIDE SEQUENCE [LARGE SCALE GENOMIC DNA]</scope>
    <source>
        <strain evidence="11 12">AE038-8</strain>
    </source>
</reference>
<name>A0A0B9A2C2_BRELN</name>
<feature type="transmembrane region" description="Helical" evidence="10">
    <location>
        <begin position="104"/>
        <end position="124"/>
    </location>
</feature>
<gene>
    <name evidence="10" type="primary">fluC</name>
    <name evidence="10" type="synonym">crcB</name>
    <name evidence="11" type="ORF">AE0388_1792</name>
</gene>
<feature type="binding site" evidence="10">
    <location>
        <position position="79"/>
    </location>
    <ligand>
        <name>Na(+)</name>
        <dbReference type="ChEBI" id="CHEBI:29101"/>
        <note>structural</note>
    </ligand>
</feature>
<keyword evidence="3 10" id="KW-0812">Transmembrane</keyword>
<proteinExistence type="inferred from homology"/>
<keyword evidence="10" id="KW-0813">Transport</keyword>
<dbReference type="PATRIC" id="fig|1703.6.peg.1675"/>
<dbReference type="HAMAP" id="MF_00454">
    <property type="entry name" value="FluC"/>
    <property type="match status" value="1"/>
</dbReference>
<dbReference type="InterPro" id="IPR003691">
    <property type="entry name" value="FluC"/>
</dbReference>
<keyword evidence="6 10" id="KW-0407">Ion channel</keyword>
<evidence type="ECO:0000256" key="8">
    <source>
        <dbReference type="ARBA" id="ARBA00035585"/>
    </source>
</evidence>
<comment type="caution">
    <text evidence="11">The sequence shown here is derived from an EMBL/GenBank/DDBJ whole genome shotgun (WGS) entry which is preliminary data.</text>
</comment>
<keyword evidence="2 10" id="KW-1003">Cell membrane</keyword>
<comment type="subcellular location">
    <subcellularLocation>
        <location evidence="1 10">Cell membrane</location>
        <topology evidence="1 10">Multi-pass membrane protein</topology>
    </subcellularLocation>
</comment>
<evidence type="ECO:0000256" key="5">
    <source>
        <dbReference type="ARBA" id="ARBA00023136"/>
    </source>
</evidence>
<comment type="similarity">
    <text evidence="7 10">Belongs to the fluoride channel Fluc/FEX (TC 1.A.43) family.</text>
</comment>
<feature type="transmembrane region" description="Helical" evidence="10">
    <location>
        <begin position="40"/>
        <end position="62"/>
    </location>
</feature>
<keyword evidence="12" id="KW-1185">Reference proteome</keyword>
<feature type="transmembrane region" description="Helical" evidence="10">
    <location>
        <begin position="69"/>
        <end position="92"/>
    </location>
</feature>
<keyword evidence="10" id="KW-0915">Sodium</keyword>
<dbReference type="Pfam" id="PF02537">
    <property type="entry name" value="CRCB"/>
    <property type="match status" value="1"/>
</dbReference>
<evidence type="ECO:0000256" key="10">
    <source>
        <dbReference type="HAMAP-Rule" id="MF_00454"/>
    </source>
</evidence>
<dbReference type="PANTHER" id="PTHR28259:SF1">
    <property type="entry name" value="FLUORIDE EXPORT PROTEIN 1-RELATED"/>
    <property type="match status" value="1"/>
</dbReference>
<dbReference type="GO" id="GO:0140114">
    <property type="term" value="P:cellular detoxification of fluoride"/>
    <property type="evidence" value="ECO:0007669"/>
    <property type="project" value="UniProtKB-UniRule"/>
</dbReference>